<protein>
    <submittedName>
        <fullName evidence="1">AlNc14C198G8616 protein</fullName>
    </submittedName>
</protein>
<evidence type="ECO:0000313" key="1">
    <source>
        <dbReference type="EMBL" id="CCA23554.1"/>
    </source>
</evidence>
<name>F0WQE6_9STRA</name>
<dbReference type="EMBL" id="FR824243">
    <property type="protein sequence ID" value="CCA23554.1"/>
    <property type="molecule type" value="Genomic_DNA"/>
</dbReference>
<accession>F0WQE6</accession>
<sequence length="70" mass="7826">MPLQVCTVAYFDCLKASCFTASTASLPLAQTKRLIPESSLQRSIAADDAEYQNQLALNEQQQAMKREMEQ</sequence>
<organism evidence="1">
    <name type="scientific">Albugo laibachii Nc14</name>
    <dbReference type="NCBI Taxonomy" id="890382"/>
    <lineage>
        <taxon>Eukaryota</taxon>
        <taxon>Sar</taxon>
        <taxon>Stramenopiles</taxon>
        <taxon>Oomycota</taxon>
        <taxon>Peronosporomycetes</taxon>
        <taxon>Albuginales</taxon>
        <taxon>Albuginaceae</taxon>
        <taxon>Albugo</taxon>
    </lineage>
</organism>
<reference evidence="1" key="1">
    <citation type="journal article" date="2011" name="PLoS Biol.">
        <title>Gene gain and loss during evolution of obligate parasitism in the white rust pathogen of Arabidopsis thaliana.</title>
        <authorList>
            <person name="Kemen E."/>
            <person name="Gardiner A."/>
            <person name="Schultz-Larsen T."/>
            <person name="Kemen A.C."/>
            <person name="Balmuth A.L."/>
            <person name="Robert-Seilaniantz A."/>
            <person name="Bailey K."/>
            <person name="Holub E."/>
            <person name="Studholme D.J."/>
            <person name="Maclean D."/>
            <person name="Jones J.D."/>
        </authorList>
    </citation>
    <scope>NUCLEOTIDE SEQUENCE</scope>
</reference>
<dbReference type="HOGENOM" id="CLU_2763151_0_0_1"/>
<gene>
    <name evidence="1" type="primary">AlNc14C198G8616</name>
    <name evidence="1" type="ORF">ALNC14_096980</name>
</gene>
<dbReference type="AlphaFoldDB" id="F0WQE6"/>
<reference evidence="1" key="2">
    <citation type="submission" date="2011-02" db="EMBL/GenBank/DDBJ databases">
        <authorList>
            <person name="MacLean D."/>
        </authorList>
    </citation>
    <scope>NUCLEOTIDE SEQUENCE</scope>
</reference>
<proteinExistence type="predicted"/>